<sequence>MIFHQSEQRERVGETRRVVSRFATTSERVYLFPVWARNDRRENCASGPLPTVVHATARPALRSHNGILAGSNSGTGGEPGGGMIGLSCKCDGSKNSED</sequence>
<dbReference type="AlphaFoldDB" id="A0AAV5SMZ8"/>
<evidence type="ECO:0000313" key="2">
    <source>
        <dbReference type="EMBL" id="GMS82709.1"/>
    </source>
</evidence>
<feature type="compositionally biased region" description="Gly residues" evidence="1">
    <location>
        <begin position="73"/>
        <end position="84"/>
    </location>
</feature>
<dbReference type="EMBL" id="BTSX01000002">
    <property type="protein sequence ID" value="GMS82709.1"/>
    <property type="molecule type" value="Genomic_DNA"/>
</dbReference>
<proteinExistence type="predicted"/>
<evidence type="ECO:0000256" key="1">
    <source>
        <dbReference type="SAM" id="MobiDB-lite"/>
    </source>
</evidence>
<dbReference type="Proteomes" id="UP001432027">
    <property type="component" value="Unassembled WGS sequence"/>
</dbReference>
<gene>
    <name evidence="2" type="ORF">PENTCL1PPCAC_4884</name>
</gene>
<name>A0AAV5SMZ8_9BILA</name>
<comment type="caution">
    <text evidence="2">The sequence shown here is derived from an EMBL/GenBank/DDBJ whole genome shotgun (WGS) entry which is preliminary data.</text>
</comment>
<organism evidence="2 3">
    <name type="scientific">Pristionchus entomophagus</name>
    <dbReference type="NCBI Taxonomy" id="358040"/>
    <lineage>
        <taxon>Eukaryota</taxon>
        <taxon>Metazoa</taxon>
        <taxon>Ecdysozoa</taxon>
        <taxon>Nematoda</taxon>
        <taxon>Chromadorea</taxon>
        <taxon>Rhabditida</taxon>
        <taxon>Rhabditina</taxon>
        <taxon>Diplogasteromorpha</taxon>
        <taxon>Diplogasteroidea</taxon>
        <taxon>Neodiplogasteridae</taxon>
        <taxon>Pristionchus</taxon>
    </lineage>
</organism>
<accession>A0AAV5SMZ8</accession>
<keyword evidence="3" id="KW-1185">Reference proteome</keyword>
<evidence type="ECO:0000313" key="3">
    <source>
        <dbReference type="Proteomes" id="UP001432027"/>
    </source>
</evidence>
<protein>
    <submittedName>
        <fullName evidence="2">Uncharacterized protein</fullName>
    </submittedName>
</protein>
<feature type="region of interest" description="Disordered" evidence="1">
    <location>
        <begin position="65"/>
        <end position="98"/>
    </location>
</feature>
<reference evidence="2" key="1">
    <citation type="submission" date="2023-10" db="EMBL/GenBank/DDBJ databases">
        <title>Genome assembly of Pristionchus species.</title>
        <authorList>
            <person name="Yoshida K."/>
            <person name="Sommer R.J."/>
        </authorList>
    </citation>
    <scope>NUCLEOTIDE SEQUENCE</scope>
    <source>
        <strain evidence="2">RS0144</strain>
    </source>
</reference>